<protein>
    <submittedName>
        <fullName evidence="1">Uncharacterized protein</fullName>
    </submittedName>
</protein>
<reference evidence="1 2" key="1">
    <citation type="journal article" date="2006" name="J. Bacteriol.">
        <title>Complete genome sequence of Yersinia pestis strains Antiqua and Nepal516: evidence of gene reduction in an emerging pathogen.</title>
        <authorList>
            <person name="Chain P.S."/>
            <person name="Hu P."/>
            <person name="Malfatti S.A."/>
            <person name="Radnedge L."/>
            <person name="Larimer F."/>
            <person name="Vergez L.M."/>
            <person name="Worsham P."/>
            <person name="Chu M.C."/>
            <person name="Andersen G.L."/>
        </authorList>
    </citation>
    <scope>NUCLEOTIDE SEQUENCE [LARGE SCALE GENOMIC DNA]</scope>
    <source>
        <strain evidence="1 2">Antiqua</strain>
    </source>
</reference>
<proteinExistence type="predicted"/>
<gene>
    <name evidence="1" type="ordered locus">YPA_3900</name>
</gene>
<dbReference type="AlphaFoldDB" id="A0A0H2YDS4"/>
<dbReference type="EMBL" id="CP000308">
    <property type="protein sequence ID" value="ABG15861.1"/>
    <property type="molecule type" value="Genomic_DNA"/>
</dbReference>
<sequence>MAMIEMSLENINGIEVIHSAPAGQRQQPLPVNDG</sequence>
<evidence type="ECO:0000313" key="2">
    <source>
        <dbReference type="Proteomes" id="UP000001971"/>
    </source>
</evidence>
<organism evidence="1 2">
    <name type="scientific">Yersinia pestis bv. Antiqua (strain Antiqua)</name>
    <dbReference type="NCBI Taxonomy" id="360102"/>
    <lineage>
        <taxon>Bacteria</taxon>
        <taxon>Pseudomonadati</taxon>
        <taxon>Pseudomonadota</taxon>
        <taxon>Gammaproteobacteria</taxon>
        <taxon>Enterobacterales</taxon>
        <taxon>Yersiniaceae</taxon>
        <taxon>Yersinia</taxon>
    </lineage>
</organism>
<evidence type="ECO:0000313" key="1">
    <source>
        <dbReference type="EMBL" id="ABG15861.1"/>
    </source>
</evidence>
<dbReference type="KEGG" id="ypa:YPA_3900"/>
<dbReference type="Proteomes" id="UP000001971">
    <property type="component" value="Chromosome"/>
</dbReference>
<name>A0A0H2YDS4_YERPA</name>
<accession>A0A0H2YDS4</accession>